<organism evidence="3 4">
    <name type="scientific">Tianweitania populi</name>
    <dbReference type="NCBI Taxonomy" id="1607949"/>
    <lineage>
        <taxon>Bacteria</taxon>
        <taxon>Pseudomonadati</taxon>
        <taxon>Pseudomonadota</taxon>
        <taxon>Alphaproteobacteria</taxon>
        <taxon>Hyphomicrobiales</taxon>
        <taxon>Phyllobacteriaceae</taxon>
        <taxon>Tianweitania</taxon>
    </lineage>
</organism>
<evidence type="ECO:0000313" key="3">
    <source>
        <dbReference type="EMBL" id="GHD10640.1"/>
    </source>
</evidence>
<dbReference type="InterPro" id="IPR029016">
    <property type="entry name" value="GAF-like_dom_sf"/>
</dbReference>
<dbReference type="EMBL" id="BMZQ01000001">
    <property type="protein sequence ID" value="GHD10640.1"/>
    <property type="molecule type" value="Genomic_DNA"/>
</dbReference>
<dbReference type="Pfam" id="PF00563">
    <property type="entry name" value="EAL"/>
    <property type="match status" value="1"/>
</dbReference>
<feature type="domain" description="EAL" evidence="1">
    <location>
        <begin position="351"/>
        <end position="606"/>
    </location>
</feature>
<feature type="domain" description="GGDEF" evidence="2">
    <location>
        <begin position="210"/>
        <end position="342"/>
    </location>
</feature>
<accession>A0A8J3GK12</accession>
<dbReference type="SUPFAM" id="SSF55781">
    <property type="entry name" value="GAF domain-like"/>
    <property type="match status" value="1"/>
</dbReference>
<dbReference type="InterPro" id="IPR000160">
    <property type="entry name" value="GGDEF_dom"/>
</dbReference>
<dbReference type="InterPro" id="IPR029787">
    <property type="entry name" value="Nucleotide_cyclase"/>
</dbReference>
<keyword evidence="4" id="KW-1185">Reference proteome</keyword>
<evidence type="ECO:0000259" key="1">
    <source>
        <dbReference type="PROSITE" id="PS50883"/>
    </source>
</evidence>
<proteinExistence type="predicted"/>
<name>A0A8J3GK12_9HYPH</name>
<dbReference type="Gene3D" id="3.30.70.270">
    <property type="match status" value="1"/>
</dbReference>
<dbReference type="Gene3D" id="3.20.20.450">
    <property type="entry name" value="EAL domain"/>
    <property type="match status" value="1"/>
</dbReference>
<protein>
    <recommendedName>
        <fullName evidence="5">EAL domain-containing protein</fullName>
    </recommendedName>
</protein>
<dbReference type="Proteomes" id="UP000630142">
    <property type="component" value="Unassembled WGS sequence"/>
</dbReference>
<dbReference type="PANTHER" id="PTHR44757">
    <property type="entry name" value="DIGUANYLATE CYCLASE DGCP"/>
    <property type="match status" value="1"/>
</dbReference>
<dbReference type="SMART" id="SM00267">
    <property type="entry name" value="GGDEF"/>
    <property type="match status" value="1"/>
</dbReference>
<dbReference type="CDD" id="cd01949">
    <property type="entry name" value="GGDEF"/>
    <property type="match status" value="1"/>
</dbReference>
<dbReference type="PANTHER" id="PTHR44757:SF2">
    <property type="entry name" value="BIOFILM ARCHITECTURE MAINTENANCE PROTEIN MBAA"/>
    <property type="match status" value="1"/>
</dbReference>
<gene>
    <name evidence="3" type="ORF">GCM10016234_12730</name>
</gene>
<dbReference type="PROSITE" id="PS50887">
    <property type="entry name" value="GGDEF"/>
    <property type="match status" value="1"/>
</dbReference>
<sequence>MKWSRYVPTKQALERLITLQTTVLKMIAYGEPIQAISGTICREAEDISGEASCVIFSVDQDGRMHPLAAPSLPLPFLRRFAETNAPASDVTPMAFNQPVTVLDVEKDARFAPYLDVMIPFGLLSYWSSPIRSRDGRLLGKVGFYYTRKRGPNATEEAIVASLTHLCAVMLENQEIQRKVKDLAFIDTLSRLPNRASYNDRLSMLMEDATSPFALLLLDIDYLKSVNDTMGHAVGDALIRTMGARLKSIGGTVEPFRLSGDEFSLIVHGCDTEDAMEQVARSIISEAGIPFEANGYSVVPSVTIGGAIYDPTQQGADRLQENADLALYHGKELGRGSFVAYKPGLQTSIAERVKLMSDLGAALREGRIEAFFQPIVRIDTGAIVGMEALARMLSYEGTIVPAADFYKATSDPRLAYDLSGVMLKQIASAVRGWLDLGIPFQHIGFNVTQADFKQGDIERRITEAFADAGVPLKHIILEVNEAVYLGPGDDFVARAVERLRAKGILVALDDFGTGFASLTHLLSFPVDIIKIDRSFVTDIVTDKNSCVIVEALLGIAGKLGMRIVAEGIETVDQAEKLMSMGCRLGQGYRFAPPVPRSLATELLQRLGEGVHRAAETPNAEVDHIARR</sequence>
<dbReference type="Pfam" id="PF13185">
    <property type="entry name" value="GAF_2"/>
    <property type="match status" value="1"/>
</dbReference>
<dbReference type="NCBIfam" id="TIGR00254">
    <property type="entry name" value="GGDEF"/>
    <property type="match status" value="1"/>
</dbReference>
<dbReference type="AlphaFoldDB" id="A0A8J3GK12"/>
<dbReference type="Pfam" id="PF00990">
    <property type="entry name" value="GGDEF"/>
    <property type="match status" value="1"/>
</dbReference>
<dbReference type="SMART" id="SM00065">
    <property type="entry name" value="GAF"/>
    <property type="match status" value="1"/>
</dbReference>
<dbReference type="InterPro" id="IPR001633">
    <property type="entry name" value="EAL_dom"/>
</dbReference>
<dbReference type="CDD" id="cd01948">
    <property type="entry name" value="EAL"/>
    <property type="match status" value="1"/>
</dbReference>
<dbReference type="Gene3D" id="3.30.450.40">
    <property type="match status" value="1"/>
</dbReference>
<dbReference type="InterPro" id="IPR052155">
    <property type="entry name" value="Biofilm_reg_signaling"/>
</dbReference>
<dbReference type="InterPro" id="IPR003018">
    <property type="entry name" value="GAF"/>
</dbReference>
<dbReference type="PROSITE" id="PS50883">
    <property type="entry name" value="EAL"/>
    <property type="match status" value="1"/>
</dbReference>
<reference evidence="3" key="1">
    <citation type="journal article" date="2014" name="Int. J. Syst. Evol. Microbiol.">
        <title>Complete genome sequence of Corynebacterium casei LMG S-19264T (=DSM 44701T), isolated from a smear-ripened cheese.</title>
        <authorList>
            <consortium name="US DOE Joint Genome Institute (JGI-PGF)"/>
            <person name="Walter F."/>
            <person name="Albersmeier A."/>
            <person name="Kalinowski J."/>
            <person name="Ruckert C."/>
        </authorList>
    </citation>
    <scope>NUCLEOTIDE SEQUENCE</scope>
    <source>
        <strain evidence="3">KCTC 42249</strain>
    </source>
</reference>
<dbReference type="InterPro" id="IPR043128">
    <property type="entry name" value="Rev_trsase/Diguanyl_cyclase"/>
</dbReference>
<dbReference type="SUPFAM" id="SSF141868">
    <property type="entry name" value="EAL domain-like"/>
    <property type="match status" value="1"/>
</dbReference>
<dbReference type="SMART" id="SM00052">
    <property type="entry name" value="EAL"/>
    <property type="match status" value="1"/>
</dbReference>
<evidence type="ECO:0000259" key="2">
    <source>
        <dbReference type="PROSITE" id="PS50887"/>
    </source>
</evidence>
<evidence type="ECO:0000313" key="4">
    <source>
        <dbReference type="Proteomes" id="UP000630142"/>
    </source>
</evidence>
<dbReference type="InterPro" id="IPR035919">
    <property type="entry name" value="EAL_sf"/>
</dbReference>
<reference evidence="3" key="2">
    <citation type="submission" date="2020-09" db="EMBL/GenBank/DDBJ databases">
        <authorList>
            <person name="Sun Q."/>
            <person name="Kim S."/>
        </authorList>
    </citation>
    <scope>NUCLEOTIDE SEQUENCE</scope>
    <source>
        <strain evidence="3">KCTC 42249</strain>
    </source>
</reference>
<comment type="caution">
    <text evidence="3">The sequence shown here is derived from an EMBL/GenBank/DDBJ whole genome shotgun (WGS) entry which is preliminary data.</text>
</comment>
<evidence type="ECO:0008006" key="5">
    <source>
        <dbReference type="Google" id="ProtNLM"/>
    </source>
</evidence>
<dbReference type="SUPFAM" id="SSF55073">
    <property type="entry name" value="Nucleotide cyclase"/>
    <property type="match status" value="1"/>
</dbReference>